<organism evidence="2 3">
    <name type="scientific">Cupriavidus basilensis</name>
    <dbReference type="NCBI Taxonomy" id="68895"/>
    <lineage>
        <taxon>Bacteria</taxon>
        <taxon>Pseudomonadati</taxon>
        <taxon>Pseudomonadota</taxon>
        <taxon>Betaproteobacteria</taxon>
        <taxon>Burkholderiales</taxon>
        <taxon>Burkholderiaceae</taxon>
        <taxon>Cupriavidus</taxon>
    </lineage>
</organism>
<evidence type="ECO:0000313" key="3">
    <source>
        <dbReference type="Proteomes" id="UP000031843"/>
    </source>
</evidence>
<gene>
    <name evidence="2" type="ORF">RR42_s1492</name>
</gene>
<evidence type="ECO:0000313" key="2">
    <source>
        <dbReference type="EMBL" id="AJG23080.1"/>
    </source>
</evidence>
<reference evidence="2 3" key="1">
    <citation type="journal article" date="2015" name="Genome Announc.">
        <title>Complete Genome Sequence of Cupriavidus basilensis 4G11, Isolated from the Oak Ridge Field Research Center Site.</title>
        <authorList>
            <person name="Ray J."/>
            <person name="Waters R.J."/>
            <person name="Skerker J.M."/>
            <person name="Kuehl J.V."/>
            <person name="Price M.N."/>
            <person name="Huang J."/>
            <person name="Chakraborty R."/>
            <person name="Arkin A.P."/>
            <person name="Deutschbauer A."/>
        </authorList>
    </citation>
    <scope>NUCLEOTIDE SEQUENCE [LARGE SCALE GENOMIC DNA]</scope>
    <source>
        <strain evidence="2">4G11</strain>
    </source>
</reference>
<accession>A0A0C4YKJ7</accession>
<sequence length="37" mass="3725">MSAAVDVAASPAKPLKGKAPRHQGIKASRHQGMTGGL</sequence>
<evidence type="ECO:0000256" key="1">
    <source>
        <dbReference type="SAM" id="MobiDB-lite"/>
    </source>
</evidence>
<proteinExistence type="predicted"/>
<protein>
    <submittedName>
        <fullName evidence="2">Uncharacterized protein</fullName>
    </submittedName>
</protein>
<dbReference type="EMBL" id="CP010537">
    <property type="protein sequence ID" value="AJG23080.1"/>
    <property type="molecule type" value="Genomic_DNA"/>
</dbReference>
<dbReference type="Proteomes" id="UP000031843">
    <property type="component" value="Chromosome secondary"/>
</dbReference>
<name>A0A0C4YKJ7_9BURK</name>
<keyword evidence="3" id="KW-1185">Reference proteome</keyword>
<dbReference type="AlphaFoldDB" id="A0A0C4YKJ7"/>
<feature type="compositionally biased region" description="Basic residues" evidence="1">
    <location>
        <begin position="15"/>
        <end position="29"/>
    </location>
</feature>
<dbReference type="KEGG" id="cbw:RR42_s1492"/>
<feature type="region of interest" description="Disordered" evidence="1">
    <location>
        <begin position="1"/>
        <end position="37"/>
    </location>
</feature>